<organism evidence="1 2">
    <name type="scientific">Glutamicibacter creatinolyticus</name>
    <dbReference type="NCBI Taxonomy" id="162496"/>
    <lineage>
        <taxon>Bacteria</taxon>
        <taxon>Bacillati</taxon>
        <taxon>Actinomycetota</taxon>
        <taxon>Actinomycetes</taxon>
        <taxon>Micrococcales</taxon>
        <taxon>Micrococcaceae</taxon>
        <taxon>Glutamicibacter</taxon>
    </lineage>
</organism>
<protein>
    <submittedName>
        <fullName evidence="1">Uncharacterized protein</fullName>
    </submittedName>
</protein>
<dbReference type="EMBL" id="CP034412">
    <property type="protein sequence ID" value="QCY47526.1"/>
    <property type="molecule type" value="Genomic_DNA"/>
</dbReference>
<dbReference type="Proteomes" id="UP000307000">
    <property type="component" value="Chromosome"/>
</dbReference>
<proteinExistence type="predicted"/>
<evidence type="ECO:0000313" key="1">
    <source>
        <dbReference type="EMBL" id="QCY47526.1"/>
    </source>
</evidence>
<dbReference type="AlphaFoldDB" id="A0A5B7WTV1"/>
<evidence type="ECO:0000313" key="2">
    <source>
        <dbReference type="Proteomes" id="UP000307000"/>
    </source>
</evidence>
<gene>
    <name evidence="1" type="ORF">GcLGCM259_1808</name>
</gene>
<name>A0A5B7WTV1_9MICC</name>
<keyword evidence="2" id="KW-1185">Reference proteome</keyword>
<accession>A0A5B7WTV1</accession>
<sequence length="91" mass="10032">MASTPTERRIAAQIAAHESWANTTDRSARTAKARAALMAKFEQEADPEGKLLPAERAKRAEHLRKAHFKRLALASAKARRNKDAGKLRDAA</sequence>
<reference evidence="1 2" key="1">
    <citation type="submission" date="2018-12" db="EMBL/GenBank/DDBJ databases">
        <title>Complete Genome Sequence of Glutamicibacter creatinolyticus strain LGCM259,isolated from an abscess of a 12-year-old mare in Italy.</title>
        <authorList>
            <person name="Santos R.G."/>
            <person name="Silva A.L."/>
            <person name="Seyffert N."/>
            <person name="Castro T.L.P."/>
            <person name="Attili A.R."/>
            <person name="Rifici C."/>
            <person name="Mazzullo G."/>
            <person name="Brenig B."/>
            <person name="Venanzi F."/>
            <person name="Azevedo V."/>
        </authorList>
    </citation>
    <scope>NUCLEOTIDE SEQUENCE [LARGE SCALE GENOMIC DNA]</scope>
    <source>
        <strain evidence="1 2">LGCM 259</strain>
    </source>
</reference>
<dbReference type="KEGG" id="gcr:GcLGCM259_1808"/>